<evidence type="ECO:0000256" key="4">
    <source>
        <dbReference type="ARBA" id="ARBA00022684"/>
    </source>
</evidence>
<evidence type="ECO:0000259" key="11">
    <source>
        <dbReference type="Pfam" id="PF00248"/>
    </source>
</evidence>
<evidence type="ECO:0000313" key="13">
    <source>
        <dbReference type="Proteomes" id="UP001642482"/>
    </source>
</evidence>
<evidence type="ECO:0000256" key="5">
    <source>
        <dbReference type="ARBA" id="ARBA00023002"/>
    </source>
</evidence>
<dbReference type="InterPro" id="IPR036812">
    <property type="entry name" value="NAD(P)_OxRdtase_dom_sf"/>
</dbReference>
<dbReference type="SUPFAM" id="SSF51430">
    <property type="entry name" value="NAD(P)-linked oxidoreductase"/>
    <property type="match status" value="1"/>
</dbReference>
<evidence type="ECO:0000256" key="1">
    <source>
        <dbReference type="ARBA" id="ARBA00005006"/>
    </source>
</evidence>
<comment type="similarity">
    <text evidence="2">Belongs to the aldo/keto reductase family. Glutamate--cysteine ligase light chain subfamily.</text>
</comment>
<dbReference type="PANTHER" id="PTHR13295:SF4">
    <property type="entry name" value="GLUTAMATE--CYSTEINE LIGASE REGULATORY SUBUNIT"/>
    <property type="match status" value="1"/>
</dbReference>
<comment type="subunit">
    <text evidence="3">Heterodimer of a catalytic heavy chain and a regulatory light chain.</text>
</comment>
<protein>
    <recommendedName>
        <fullName evidence="8">GCS light chain</fullName>
    </recommendedName>
    <alternativeName>
        <fullName evidence="6">Gamma-ECS regulatory subunit</fullName>
    </alternativeName>
    <alternativeName>
        <fullName evidence="9">Gamma-glutamylcysteine synthetase regulatory subunit</fullName>
    </alternativeName>
    <alternativeName>
        <fullName evidence="7">Glutamate--cysteine ligase modifier subunit</fullName>
    </alternativeName>
</protein>
<dbReference type="EMBL" id="CAWUHD010000058">
    <property type="protein sequence ID" value="CAK7225045.1"/>
    <property type="molecule type" value="Genomic_DNA"/>
</dbReference>
<feature type="domain" description="NADP-dependent oxidoreductase" evidence="11">
    <location>
        <begin position="168"/>
        <end position="306"/>
    </location>
</feature>
<feature type="region of interest" description="Disordered" evidence="10">
    <location>
        <begin position="44"/>
        <end position="110"/>
    </location>
</feature>
<feature type="region of interest" description="Disordered" evidence="10">
    <location>
        <begin position="136"/>
        <end position="159"/>
    </location>
</feature>
<evidence type="ECO:0000256" key="10">
    <source>
        <dbReference type="SAM" id="MobiDB-lite"/>
    </source>
</evidence>
<keyword evidence="13" id="KW-1185">Reference proteome</keyword>
<reference evidence="12 13" key="1">
    <citation type="submission" date="2024-01" db="EMBL/GenBank/DDBJ databases">
        <authorList>
            <person name="Allen C."/>
            <person name="Tagirdzhanova G."/>
        </authorList>
    </citation>
    <scope>NUCLEOTIDE SEQUENCE [LARGE SCALE GENOMIC DNA]</scope>
</reference>
<comment type="pathway">
    <text evidence="1">Sulfur metabolism; glutathione biosynthesis; glutathione from L-cysteine and L-glutamate: step 1/2.</text>
</comment>
<sequence length="386" mass="40624">MTKLILSTGNIVSGGPSIIRKPGTFRSNLELTNSLRSNFLAAQQAGEEDEEYNARNGSPADTGAAATNGHAVNSSTANGHANGAATKPTNGYHTGVNGANGTSGRRRPALASWTQREGKALYIPRVDWPIVAGETATTTNGDAETGSTTSGSSSGGLQEEASQYDTTVKLFFLPGASSVESRAQYAEEALALVFRELNVESIDLLVLSFPGMSFEGDCEWEADKINAMQGNDDEEAATWAASAEALHSAGKVRRLGVAEFGSEKLARFVTRVSVPPAVDQINIHNCCNVPPPLTELAKAKGIELLVHTDCTDILPPGTLRELLGQGLQGAGVLVDEDSKDASVAAPVDALKGDLTPQWVVKYTAVVRDRGVIENKGYFAGALLHDE</sequence>
<comment type="caution">
    <text evidence="12">The sequence shown here is derived from an EMBL/GenBank/DDBJ whole genome shotgun (WGS) entry which is preliminary data.</text>
</comment>
<dbReference type="InterPro" id="IPR032963">
    <property type="entry name" value="Gclm"/>
</dbReference>
<dbReference type="Gene3D" id="3.20.20.100">
    <property type="entry name" value="NADP-dependent oxidoreductase domain"/>
    <property type="match status" value="1"/>
</dbReference>
<organism evidence="12 13">
    <name type="scientific">Sporothrix eucalyptigena</name>
    <dbReference type="NCBI Taxonomy" id="1812306"/>
    <lineage>
        <taxon>Eukaryota</taxon>
        <taxon>Fungi</taxon>
        <taxon>Dikarya</taxon>
        <taxon>Ascomycota</taxon>
        <taxon>Pezizomycotina</taxon>
        <taxon>Sordariomycetes</taxon>
        <taxon>Sordariomycetidae</taxon>
        <taxon>Ophiostomatales</taxon>
        <taxon>Ophiostomataceae</taxon>
        <taxon>Sporothrix</taxon>
    </lineage>
</organism>
<dbReference type="Pfam" id="PF00248">
    <property type="entry name" value="Aldo_ket_red"/>
    <property type="match status" value="1"/>
</dbReference>
<evidence type="ECO:0000313" key="12">
    <source>
        <dbReference type="EMBL" id="CAK7225045.1"/>
    </source>
</evidence>
<keyword evidence="5" id="KW-0560">Oxidoreductase</keyword>
<evidence type="ECO:0000256" key="7">
    <source>
        <dbReference type="ARBA" id="ARBA00031154"/>
    </source>
</evidence>
<dbReference type="InterPro" id="IPR023210">
    <property type="entry name" value="NADP_OxRdtase_dom"/>
</dbReference>
<evidence type="ECO:0000256" key="8">
    <source>
        <dbReference type="ARBA" id="ARBA00031732"/>
    </source>
</evidence>
<feature type="compositionally biased region" description="Polar residues" evidence="10">
    <location>
        <begin position="87"/>
        <end position="103"/>
    </location>
</feature>
<gene>
    <name evidence="12" type="ORF">SEUCBS140593_005770</name>
</gene>
<accession>A0ABP0C045</accession>
<evidence type="ECO:0000256" key="9">
    <source>
        <dbReference type="ARBA" id="ARBA00032926"/>
    </source>
</evidence>
<dbReference type="PANTHER" id="PTHR13295">
    <property type="entry name" value="GLUTAMATE CYSTEINE LIGASE REGULATORY SUBUNIT"/>
    <property type="match status" value="1"/>
</dbReference>
<feature type="compositionally biased region" description="Polar residues" evidence="10">
    <location>
        <begin position="70"/>
        <end position="79"/>
    </location>
</feature>
<evidence type="ECO:0000256" key="6">
    <source>
        <dbReference type="ARBA" id="ARBA00030406"/>
    </source>
</evidence>
<proteinExistence type="inferred from homology"/>
<evidence type="ECO:0000256" key="2">
    <source>
        <dbReference type="ARBA" id="ARBA00008612"/>
    </source>
</evidence>
<name>A0ABP0C045_9PEZI</name>
<feature type="compositionally biased region" description="Low complexity" evidence="10">
    <location>
        <begin position="145"/>
        <end position="156"/>
    </location>
</feature>
<dbReference type="Proteomes" id="UP001642482">
    <property type="component" value="Unassembled WGS sequence"/>
</dbReference>
<evidence type="ECO:0000256" key="3">
    <source>
        <dbReference type="ARBA" id="ARBA00011532"/>
    </source>
</evidence>
<keyword evidence="4" id="KW-0317">Glutathione biosynthesis</keyword>